<dbReference type="SUPFAM" id="SSF57701">
    <property type="entry name" value="Zn2/Cys6 DNA-binding domain"/>
    <property type="match status" value="1"/>
</dbReference>
<keyword evidence="5" id="KW-1185">Reference proteome</keyword>
<dbReference type="CDD" id="cd00067">
    <property type="entry name" value="GAL4"/>
    <property type="match status" value="1"/>
</dbReference>
<dbReference type="GO" id="GO:0000981">
    <property type="term" value="F:DNA-binding transcription factor activity, RNA polymerase II-specific"/>
    <property type="evidence" value="ECO:0007669"/>
    <property type="project" value="InterPro"/>
</dbReference>
<evidence type="ECO:0000256" key="2">
    <source>
        <dbReference type="ARBA" id="ARBA00023242"/>
    </source>
</evidence>
<accession>A0A6A6XDN9</accession>
<dbReference type="GO" id="GO:0005634">
    <property type="term" value="C:nucleus"/>
    <property type="evidence" value="ECO:0007669"/>
    <property type="project" value="UniProtKB-SubCell"/>
</dbReference>
<dbReference type="Proteomes" id="UP000799757">
    <property type="component" value="Unassembled WGS sequence"/>
</dbReference>
<comment type="subcellular location">
    <subcellularLocation>
        <location evidence="1">Nucleus</location>
    </subcellularLocation>
</comment>
<dbReference type="Gene3D" id="4.10.240.10">
    <property type="entry name" value="Zn(2)-C6 fungal-type DNA-binding domain"/>
    <property type="match status" value="1"/>
</dbReference>
<sequence length="590" mass="66533">MPESDMIPSTLVTVPTGRIAESYDRAASHRMNEILAANNSGNGCTTCRNLRIKCDEARPYCRRCKERGVTCEGFTPRLQWVDSASSVGRTSVASRKRKQKQDTLAPISDAKSNGWIEKRDSLSNAMEQCQIRPIPRYLNPNGPNFTTSLDRTLYDHSLSILPNLVFLNRSRSPEINAAHVYELHNSDPELRSALLVSSATHLFIQGVVTEIDFLRIRQRALKAVRSAIIAVSTPDTANRDTHGDGYMMPRQQEQVLSLNFSDAVLAASLKLSAAGLIRGEPLHTILPLLQGTVFLVMERHRLAETTTDSGPIIISHATKSLGSPSFTLTKRMLAYFDIMSCVPRARAPYFAERYWLTDKACEEQENIDGSGLDPTMGCFPILFALLGRCSAFVNVRFSNTVLTEHLQSVEKTLLYNLETWTPLPRRKNTKSVTKLNATQSLDYNTCLSAGNAHRLATQVFLIRSRDFDRSSAQVKKLVQSLAAEIQKVPIQSAPMTTMLWPLWVLGCESYDPSTRDQIVMPIFDQLLKRQSFHNIRLTFEALRDRIWRLAYGGEVFSISLEFKTPSSQYRWQQSEWVKYCWAEKVELTLA</sequence>
<evidence type="ECO:0000313" key="4">
    <source>
        <dbReference type="EMBL" id="KAF2794576.1"/>
    </source>
</evidence>
<name>A0A6A6XDN9_9PLEO</name>
<evidence type="ECO:0000259" key="3">
    <source>
        <dbReference type="PROSITE" id="PS50048"/>
    </source>
</evidence>
<dbReference type="OrthoDB" id="3477330at2759"/>
<gene>
    <name evidence="4" type="ORF">K505DRAFT_383735</name>
</gene>
<dbReference type="InterPro" id="IPR036864">
    <property type="entry name" value="Zn2-C6_fun-type_DNA-bd_sf"/>
</dbReference>
<dbReference type="Pfam" id="PF11951">
    <property type="entry name" value="Fungal_trans_2"/>
    <property type="match status" value="1"/>
</dbReference>
<keyword evidence="2" id="KW-0539">Nucleus</keyword>
<feature type="domain" description="Zn(2)-C6 fungal-type" evidence="3">
    <location>
        <begin position="43"/>
        <end position="71"/>
    </location>
</feature>
<dbReference type="EMBL" id="MU001886">
    <property type="protein sequence ID" value="KAF2794576.1"/>
    <property type="molecule type" value="Genomic_DNA"/>
</dbReference>
<reference evidence="4" key="1">
    <citation type="journal article" date="2020" name="Stud. Mycol.">
        <title>101 Dothideomycetes genomes: a test case for predicting lifestyles and emergence of pathogens.</title>
        <authorList>
            <person name="Haridas S."/>
            <person name="Albert R."/>
            <person name="Binder M."/>
            <person name="Bloem J."/>
            <person name="Labutti K."/>
            <person name="Salamov A."/>
            <person name="Andreopoulos B."/>
            <person name="Baker S."/>
            <person name="Barry K."/>
            <person name="Bills G."/>
            <person name="Bluhm B."/>
            <person name="Cannon C."/>
            <person name="Castanera R."/>
            <person name="Culley D."/>
            <person name="Daum C."/>
            <person name="Ezra D."/>
            <person name="Gonzalez J."/>
            <person name="Henrissat B."/>
            <person name="Kuo A."/>
            <person name="Liang C."/>
            <person name="Lipzen A."/>
            <person name="Lutzoni F."/>
            <person name="Magnuson J."/>
            <person name="Mondo S."/>
            <person name="Nolan M."/>
            <person name="Ohm R."/>
            <person name="Pangilinan J."/>
            <person name="Park H.-J."/>
            <person name="Ramirez L."/>
            <person name="Alfaro M."/>
            <person name="Sun H."/>
            <person name="Tritt A."/>
            <person name="Yoshinaga Y."/>
            <person name="Zwiers L.-H."/>
            <person name="Turgeon B."/>
            <person name="Goodwin S."/>
            <person name="Spatafora J."/>
            <person name="Crous P."/>
            <person name="Grigoriev I."/>
        </authorList>
    </citation>
    <scope>NUCLEOTIDE SEQUENCE</scope>
    <source>
        <strain evidence="4">CBS 109.77</strain>
    </source>
</reference>
<evidence type="ECO:0000256" key="1">
    <source>
        <dbReference type="ARBA" id="ARBA00004123"/>
    </source>
</evidence>
<dbReference type="PANTHER" id="PTHR37534">
    <property type="entry name" value="TRANSCRIPTIONAL ACTIVATOR PROTEIN UGA3"/>
    <property type="match status" value="1"/>
</dbReference>
<protein>
    <recommendedName>
        <fullName evidence="3">Zn(2)-C6 fungal-type domain-containing protein</fullName>
    </recommendedName>
</protein>
<dbReference type="AlphaFoldDB" id="A0A6A6XDN9"/>
<dbReference type="InterPro" id="IPR001138">
    <property type="entry name" value="Zn2Cys6_DnaBD"/>
</dbReference>
<evidence type="ECO:0000313" key="5">
    <source>
        <dbReference type="Proteomes" id="UP000799757"/>
    </source>
</evidence>
<dbReference type="Pfam" id="PF00172">
    <property type="entry name" value="Zn_clus"/>
    <property type="match status" value="1"/>
</dbReference>
<dbReference type="GO" id="GO:0008270">
    <property type="term" value="F:zinc ion binding"/>
    <property type="evidence" value="ECO:0007669"/>
    <property type="project" value="InterPro"/>
</dbReference>
<dbReference type="InterPro" id="IPR021858">
    <property type="entry name" value="Fun_TF"/>
</dbReference>
<dbReference type="PROSITE" id="PS50048">
    <property type="entry name" value="ZN2_CY6_FUNGAL_2"/>
    <property type="match status" value="1"/>
</dbReference>
<dbReference type="PROSITE" id="PS00463">
    <property type="entry name" value="ZN2_CY6_FUNGAL_1"/>
    <property type="match status" value="1"/>
</dbReference>
<proteinExistence type="predicted"/>
<organism evidence="4 5">
    <name type="scientific">Melanomma pulvis-pyrius CBS 109.77</name>
    <dbReference type="NCBI Taxonomy" id="1314802"/>
    <lineage>
        <taxon>Eukaryota</taxon>
        <taxon>Fungi</taxon>
        <taxon>Dikarya</taxon>
        <taxon>Ascomycota</taxon>
        <taxon>Pezizomycotina</taxon>
        <taxon>Dothideomycetes</taxon>
        <taxon>Pleosporomycetidae</taxon>
        <taxon>Pleosporales</taxon>
        <taxon>Melanommataceae</taxon>
        <taxon>Melanomma</taxon>
    </lineage>
</organism>
<dbReference type="SMART" id="SM00066">
    <property type="entry name" value="GAL4"/>
    <property type="match status" value="1"/>
</dbReference>
<dbReference type="PANTHER" id="PTHR37534:SF46">
    <property type="entry name" value="ZN(II)2CYS6 TRANSCRIPTION FACTOR (EUROFUNG)"/>
    <property type="match status" value="1"/>
</dbReference>